<keyword evidence="15" id="KW-1185">Reference proteome</keyword>
<dbReference type="SMART" id="SM00387">
    <property type="entry name" value="HATPase_c"/>
    <property type="match status" value="1"/>
</dbReference>
<dbReference type="GO" id="GO:0000155">
    <property type="term" value="F:phosphorelay sensor kinase activity"/>
    <property type="evidence" value="ECO:0007669"/>
    <property type="project" value="InterPro"/>
</dbReference>
<dbReference type="GO" id="GO:0005524">
    <property type="term" value="F:ATP binding"/>
    <property type="evidence" value="ECO:0007669"/>
    <property type="project" value="UniProtKB-KW"/>
</dbReference>
<dbReference type="FunFam" id="3.30.565.10:FF:000023">
    <property type="entry name" value="PAS domain-containing sensor histidine kinase"/>
    <property type="match status" value="1"/>
</dbReference>
<evidence type="ECO:0000259" key="13">
    <source>
        <dbReference type="PROSITE" id="PS50109"/>
    </source>
</evidence>
<evidence type="ECO:0000256" key="7">
    <source>
        <dbReference type="ARBA" id="ARBA00022741"/>
    </source>
</evidence>
<keyword evidence="10" id="KW-0902">Two-component regulatory system</keyword>
<dbReference type="Pfam" id="PF00512">
    <property type="entry name" value="HisKA"/>
    <property type="match status" value="1"/>
</dbReference>
<keyword evidence="12" id="KW-1133">Transmembrane helix</keyword>
<dbReference type="PANTHER" id="PTHR43547:SF2">
    <property type="entry name" value="HYBRID SIGNAL TRANSDUCTION HISTIDINE KINASE C"/>
    <property type="match status" value="1"/>
</dbReference>
<keyword evidence="11 12" id="KW-0472">Membrane</keyword>
<dbReference type="SMART" id="SM00388">
    <property type="entry name" value="HisKA"/>
    <property type="match status" value="1"/>
</dbReference>
<evidence type="ECO:0000256" key="12">
    <source>
        <dbReference type="SAM" id="Phobius"/>
    </source>
</evidence>
<evidence type="ECO:0000256" key="2">
    <source>
        <dbReference type="ARBA" id="ARBA00004236"/>
    </source>
</evidence>
<dbReference type="InterPro" id="IPR013783">
    <property type="entry name" value="Ig-like_fold"/>
</dbReference>
<evidence type="ECO:0000256" key="4">
    <source>
        <dbReference type="ARBA" id="ARBA00022475"/>
    </source>
</evidence>
<dbReference type="CDD" id="cd16922">
    <property type="entry name" value="HATPase_EvgS-ArcB-TorS-like"/>
    <property type="match status" value="1"/>
</dbReference>
<dbReference type="Proteomes" id="UP000264883">
    <property type="component" value="Chromosome"/>
</dbReference>
<dbReference type="Pfam" id="PF07494">
    <property type="entry name" value="Reg_prop"/>
    <property type="match status" value="9"/>
</dbReference>
<keyword evidence="8 14" id="KW-0418">Kinase</keyword>
<organism evidence="14 15">
    <name type="scientific">Clostridium isatidis</name>
    <dbReference type="NCBI Taxonomy" id="182773"/>
    <lineage>
        <taxon>Bacteria</taxon>
        <taxon>Bacillati</taxon>
        <taxon>Bacillota</taxon>
        <taxon>Clostridia</taxon>
        <taxon>Eubacteriales</taxon>
        <taxon>Clostridiaceae</taxon>
        <taxon>Clostridium</taxon>
    </lineage>
</organism>
<keyword evidence="5" id="KW-0597">Phosphoprotein</keyword>
<dbReference type="PRINTS" id="PR00344">
    <property type="entry name" value="BCTRLSENSOR"/>
</dbReference>
<evidence type="ECO:0000313" key="15">
    <source>
        <dbReference type="Proteomes" id="UP000264883"/>
    </source>
</evidence>
<dbReference type="GO" id="GO:0005886">
    <property type="term" value="C:plasma membrane"/>
    <property type="evidence" value="ECO:0007669"/>
    <property type="project" value="UniProtKB-SubCell"/>
</dbReference>
<name>A0A343JG54_9CLOT</name>
<dbReference type="AlphaFoldDB" id="A0A343JG54"/>
<dbReference type="SUPFAM" id="SSF55874">
    <property type="entry name" value="ATPase domain of HSP90 chaperone/DNA topoisomerase II/histidine kinase"/>
    <property type="match status" value="1"/>
</dbReference>
<protein>
    <recommendedName>
        <fullName evidence="3">histidine kinase</fullName>
        <ecNumber evidence="3">2.7.13.3</ecNumber>
    </recommendedName>
</protein>
<dbReference type="CDD" id="cd00082">
    <property type="entry name" value="HisKA"/>
    <property type="match status" value="1"/>
</dbReference>
<proteinExistence type="predicted"/>
<evidence type="ECO:0000256" key="3">
    <source>
        <dbReference type="ARBA" id="ARBA00012438"/>
    </source>
</evidence>
<feature type="domain" description="Histidine kinase" evidence="13">
    <location>
        <begin position="863"/>
        <end position="1086"/>
    </location>
</feature>
<dbReference type="Pfam" id="PF07495">
    <property type="entry name" value="Y_Y_Y"/>
    <property type="match status" value="1"/>
</dbReference>
<dbReference type="RefSeq" id="WP_119866623.1">
    <property type="nucleotide sequence ID" value="NZ_CP016786.1"/>
</dbReference>
<dbReference type="KEGG" id="cia:BEN51_11190"/>
<dbReference type="InterPro" id="IPR003661">
    <property type="entry name" value="HisK_dim/P_dom"/>
</dbReference>
<gene>
    <name evidence="14" type="ORF">BEN51_11190</name>
</gene>
<dbReference type="InterPro" id="IPR011123">
    <property type="entry name" value="Y_Y_Y"/>
</dbReference>
<dbReference type="OrthoDB" id="9813394at2"/>
<dbReference type="EMBL" id="CP016786">
    <property type="protein sequence ID" value="ASW44512.1"/>
    <property type="molecule type" value="Genomic_DNA"/>
</dbReference>
<evidence type="ECO:0000256" key="8">
    <source>
        <dbReference type="ARBA" id="ARBA00022777"/>
    </source>
</evidence>
<dbReference type="PANTHER" id="PTHR43547">
    <property type="entry name" value="TWO-COMPONENT HISTIDINE KINASE"/>
    <property type="match status" value="1"/>
</dbReference>
<evidence type="ECO:0000256" key="10">
    <source>
        <dbReference type="ARBA" id="ARBA00023012"/>
    </source>
</evidence>
<dbReference type="SUPFAM" id="SSF47384">
    <property type="entry name" value="Homodimeric domain of signal transducing histidine kinase"/>
    <property type="match status" value="1"/>
</dbReference>
<reference evidence="14 15" key="1">
    <citation type="submission" date="2016-08" db="EMBL/GenBank/DDBJ databases">
        <title>Complete Genome Sequence Of The Indigo Reducing Clostridium isatidis DSM15098.</title>
        <authorList>
            <person name="Little G.T."/>
            <person name="Minton N.P."/>
        </authorList>
    </citation>
    <scope>NUCLEOTIDE SEQUENCE [LARGE SCALE GENOMIC DNA]</scope>
    <source>
        <strain evidence="14 15">DSM 15098</strain>
    </source>
</reference>
<evidence type="ECO:0000256" key="5">
    <source>
        <dbReference type="ARBA" id="ARBA00022553"/>
    </source>
</evidence>
<dbReference type="InterPro" id="IPR015943">
    <property type="entry name" value="WD40/YVTN_repeat-like_dom_sf"/>
</dbReference>
<dbReference type="InterPro" id="IPR004358">
    <property type="entry name" value="Sig_transdc_His_kin-like_C"/>
</dbReference>
<keyword evidence="12" id="KW-0812">Transmembrane</keyword>
<dbReference type="Pfam" id="PF02518">
    <property type="entry name" value="HATPase_c"/>
    <property type="match status" value="1"/>
</dbReference>
<dbReference type="EC" id="2.7.13.3" evidence="3"/>
<keyword evidence="6" id="KW-0808">Transferase</keyword>
<dbReference type="SUPFAM" id="SSF63829">
    <property type="entry name" value="Calcium-dependent phosphotriesterase"/>
    <property type="match status" value="2"/>
</dbReference>
<sequence length="1087" mass="125183">MKKIFLKLLYMIFIISIFIHSNSLYVNAETFEISKEKNLNFKRLTSEDGLSQTTVEYMFQDSRGYIWIGTDDGLNRYNGSEFKVYKYREDSPDSITGNYIIGIAEDNDNNIWVATTVGLNKIDPKTDEVKTYVSGEDGCNLSNNNITELLIDSLGDLYVATADGLNKYNKENDDFERLYYSEEEEILTSQVIYSVEEDIYGNYWIGTEEGLNKITRDTKEIIKYYSNKKENSISDNFIYDLYADNKGYLWVGTENNGLNKINIKSNEITQYLSNPEDSKALAGKEVRTILRDSRGIVWIATNNGLCRLDEERNEFLTFKSKIYDLQSIISDDVFSLMEDSSGTIWVGTTKGISMFNPENSFYNYRNDPFDENSISENFIYGIYEDKEGYLWVGTRREGLNVIDRKNGNIKRINYEGIAYYRDIINSIPSNNIRDITGIDNEIWIATEKGLSKYDKNTKEFTNYFSDPDDSNSLISDDVKSLYLDDKGLLWIGTDLGVCTFDRKESFTNISEVFEDNNINASWVLDIIKDKDGVMWFACGFNNGLISFNTKTKEMNNYKNIENDASSLSFSTVNALAIDSKNNIWVGTRYGLNKFNKESETFKRYTEKEGLSNNFINGILVDNEDNLWISTNYGLSKFEVDKEQFVNFTVNDGLQGNEYNIFSSYKSPRGEMFFGGINGFTYFYPQNIIKNGFSNEVIIDSIYNNDDEIKGISNIYLDYKHNQIQFKFFLPYYLNTKNIEYAYKLEGVDEEWVFSGNRNYANYTNLDSGNYEFKVIAKSSNGEWSNPTSVKFTVGLKPWKTPLAYLIYSLTIIIIIYIIYDRVKILNILIEQRTTELNKKLKENEELYNELIKNERYKNNYFINLSHELRTPLNIIKSAQQLISSLNDSDQGIERKQLAKYMDTIKRNSDRLLILINNIIDTSKIESGSYVLNIEKHNIIYHIEEVVLTMKDYIASKGIELIIDPDVEEKIIECDAMEIERCIINLIGNAVKFTSKGGRIEVRMYDLGSQVKISIKDTGIGIDKKYQETIFDRFGQAYNNNKSEEYGGSGLGLTLTKQLVALHNGTIEVRSELGLGSEFIITLPTKQN</sequence>
<dbReference type="InterPro" id="IPR036097">
    <property type="entry name" value="HisK_dim/P_sf"/>
</dbReference>
<keyword evidence="7" id="KW-0547">Nucleotide-binding</keyword>
<comment type="subcellular location">
    <subcellularLocation>
        <location evidence="2">Cell membrane</location>
    </subcellularLocation>
</comment>
<dbReference type="InterPro" id="IPR036890">
    <property type="entry name" value="HATPase_C_sf"/>
</dbReference>
<dbReference type="Gene3D" id="1.10.287.130">
    <property type="match status" value="1"/>
</dbReference>
<comment type="catalytic activity">
    <reaction evidence="1">
        <text>ATP + protein L-histidine = ADP + protein N-phospho-L-histidine.</text>
        <dbReference type="EC" id="2.7.13.3"/>
    </reaction>
</comment>
<dbReference type="InterPro" id="IPR003594">
    <property type="entry name" value="HATPase_dom"/>
</dbReference>
<dbReference type="InterPro" id="IPR005467">
    <property type="entry name" value="His_kinase_dom"/>
</dbReference>
<dbReference type="Gene3D" id="3.30.565.10">
    <property type="entry name" value="Histidine kinase-like ATPase, C-terminal domain"/>
    <property type="match status" value="1"/>
</dbReference>
<dbReference type="InterPro" id="IPR011110">
    <property type="entry name" value="Reg_prop"/>
</dbReference>
<dbReference type="Gene3D" id="2.60.40.10">
    <property type="entry name" value="Immunoglobulins"/>
    <property type="match status" value="1"/>
</dbReference>
<feature type="transmembrane region" description="Helical" evidence="12">
    <location>
        <begin position="802"/>
        <end position="819"/>
    </location>
</feature>
<evidence type="ECO:0000256" key="6">
    <source>
        <dbReference type="ARBA" id="ARBA00022679"/>
    </source>
</evidence>
<keyword evidence="4" id="KW-1003">Cell membrane</keyword>
<evidence type="ECO:0000256" key="9">
    <source>
        <dbReference type="ARBA" id="ARBA00022840"/>
    </source>
</evidence>
<dbReference type="PROSITE" id="PS50109">
    <property type="entry name" value="HIS_KIN"/>
    <property type="match status" value="1"/>
</dbReference>
<evidence type="ECO:0000256" key="1">
    <source>
        <dbReference type="ARBA" id="ARBA00000085"/>
    </source>
</evidence>
<evidence type="ECO:0000313" key="14">
    <source>
        <dbReference type="EMBL" id="ASW44512.1"/>
    </source>
</evidence>
<accession>A0A343JG54</accession>
<keyword evidence="9" id="KW-0067">ATP-binding</keyword>
<dbReference type="Gene3D" id="2.130.10.10">
    <property type="entry name" value="YVTN repeat-like/Quinoprotein amine dehydrogenase"/>
    <property type="match status" value="3"/>
</dbReference>
<evidence type="ECO:0000256" key="11">
    <source>
        <dbReference type="ARBA" id="ARBA00023136"/>
    </source>
</evidence>